<feature type="non-terminal residue" evidence="1">
    <location>
        <position position="1"/>
    </location>
</feature>
<gene>
    <name evidence="1" type="ORF">S03H2_67130</name>
</gene>
<organism evidence="1">
    <name type="scientific">marine sediment metagenome</name>
    <dbReference type="NCBI Taxonomy" id="412755"/>
    <lineage>
        <taxon>unclassified sequences</taxon>
        <taxon>metagenomes</taxon>
        <taxon>ecological metagenomes</taxon>
    </lineage>
</organism>
<evidence type="ECO:0000313" key="1">
    <source>
        <dbReference type="EMBL" id="GAH86328.1"/>
    </source>
</evidence>
<accession>X1KWF3</accession>
<protein>
    <recommendedName>
        <fullName evidence="2">Thioredoxin-like fold domain-containing protein</fullName>
    </recommendedName>
</protein>
<dbReference type="AlphaFoldDB" id="X1KWF3"/>
<reference evidence="1" key="1">
    <citation type="journal article" date="2014" name="Front. Microbiol.">
        <title>High frequency of phylogenetically diverse reductive dehalogenase-homologous genes in deep subseafloor sedimentary metagenomes.</title>
        <authorList>
            <person name="Kawai M."/>
            <person name="Futagami T."/>
            <person name="Toyoda A."/>
            <person name="Takaki Y."/>
            <person name="Nishi S."/>
            <person name="Hori S."/>
            <person name="Arai W."/>
            <person name="Tsubouchi T."/>
            <person name="Morono Y."/>
            <person name="Uchiyama I."/>
            <person name="Ito T."/>
            <person name="Fujiyama A."/>
            <person name="Inagaki F."/>
            <person name="Takami H."/>
        </authorList>
    </citation>
    <scope>NUCLEOTIDE SEQUENCE</scope>
    <source>
        <strain evidence="1">Expedition CK06-06</strain>
    </source>
</reference>
<proteinExistence type="predicted"/>
<evidence type="ECO:0008006" key="2">
    <source>
        <dbReference type="Google" id="ProtNLM"/>
    </source>
</evidence>
<sequence length="43" mass="4844">QEFAGMFNVQQLPANYILDKEGAIIGKDLYGNALRIKLSQLFD</sequence>
<name>X1KWF3_9ZZZZ</name>
<dbReference type="EMBL" id="BARU01043900">
    <property type="protein sequence ID" value="GAH86328.1"/>
    <property type="molecule type" value="Genomic_DNA"/>
</dbReference>
<comment type="caution">
    <text evidence="1">The sequence shown here is derived from an EMBL/GenBank/DDBJ whole genome shotgun (WGS) entry which is preliminary data.</text>
</comment>